<keyword evidence="3" id="KW-1185">Reference proteome</keyword>
<feature type="region of interest" description="Disordered" evidence="1">
    <location>
        <begin position="79"/>
        <end position="109"/>
    </location>
</feature>
<reference evidence="3" key="2">
    <citation type="submission" date="2015-01" db="EMBL/GenBank/DDBJ databases">
        <title>Evolutionary Origins and Diversification of the Mycorrhizal Mutualists.</title>
        <authorList>
            <consortium name="DOE Joint Genome Institute"/>
            <consortium name="Mycorrhizal Genomics Consortium"/>
            <person name="Kohler A."/>
            <person name="Kuo A."/>
            <person name="Nagy L.G."/>
            <person name="Floudas D."/>
            <person name="Copeland A."/>
            <person name="Barry K.W."/>
            <person name="Cichocki N."/>
            <person name="Veneault-Fourrey C."/>
            <person name="LaButti K."/>
            <person name="Lindquist E.A."/>
            <person name="Lipzen A."/>
            <person name="Lundell T."/>
            <person name="Morin E."/>
            <person name="Murat C."/>
            <person name="Riley R."/>
            <person name="Ohm R."/>
            <person name="Sun H."/>
            <person name="Tunlid A."/>
            <person name="Henrissat B."/>
            <person name="Grigoriev I.V."/>
            <person name="Hibbett D.S."/>
            <person name="Martin F."/>
        </authorList>
    </citation>
    <scope>NUCLEOTIDE SEQUENCE [LARGE SCALE GENOMIC DNA]</scope>
    <source>
        <strain evidence="3">Ve08.2h10</strain>
    </source>
</reference>
<evidence type="ECO:0000313" key="2">
    <source>
        <dbReference type="EMBL" id="KIK93195.1"/>
    </source>
</evidence>
<organism evidence="2 3">
    <name type="scientific">Paxillus rubicundulus Ve08.2h10</name>
    <dbReference type="NCBI Taxonomy" id="930991"/>
    <lineage>
        <taxon>Eukaryota</taxon>
        <taxon>Fungi</taxon>
        <taxon>Dikarya</taxon>
        <taxon>Basidiomycota</taxon>
        <taxon>Agaricomycotina</taxon>
        <taxon>Agaricomycetes</taxon>
        <taxon>Agaricomycetidae</taxon>
        <taxon>Boletales</taxon>
        <taxon>Paxilineae</taxon>
        <taxon>Paxillaceae</taxon>
        <taxon>Paxillus</taxon>
    </lineage>
</organism>
<accession>A0A0D0E677</accession>
<dbReference type="HOGENOM" id="CLU_2038805_0_0_1"/>
<name>A0A0D0E677_9AGAM</name>
<dbReference type="AlphaFoldDB" id="A0A0D0E677"/>
<reference evidence="2 3" key="1">
    <citation type="submission" date="2014-04" db="EMBL/GenBank/DDBJ databases">
        <authorList>
            <consortium name="DOE Joint Genome Institute"/>
            <person name="Kuo A."/>
            <person name="Kohler A."/>
            <person name="Jargeat P."/>
            <person name="Nagy L.G."/>
            <person name="Floudas D."/>
            <person name="Copeland A."/>
            <person name="Barry K.W."/>
            <person name="Cichocki N."/>
            <person name="Veneault-Fourrey C."/>
            <person name="LaButti K."/>
            <person name="Lindquist E.A."/>
            <person name="Lipzen A."/>
            <person name="Lundell T."/>
            <person name="Morin E."/>
            <person name="Murat C."/>
            <person name="Sun H."/>
            <person name="Tunlid A."/>
            <person name="Henrissat B."/>
            <person name="Grigoriev I.V."/>
            <person name="Hibbett D.S."/>
            <person name="Martin F."/>
            <person name="Nordberg H.P."/>
            <person name="Cantor M.N."/>
            <person name="Hua S.X."/>
        </authorList>
    </citation>
    <scope>NUCLEOTIDE SEQUENCE [LARGE SCALE GENOMIC DNA]</scope>
    <source>
        <strain evidence="2 3">Ve08.2h10</strain>
    </source>
</reference>
<dbReference type="InParanoid" id="A0A0D0E677"/>
<dbReference type="Proteomes" id="UP000054538">
    <property type="component" value="Unassembled WGS sequence"/>
</dbReference>
<evidence type="ECO:0000256" key="1">
    <source>
        <dbReference type="SAM" id="MobiDB-lite"/>
    </source>
</evidence>
<sequence>MVHEGRSPFVATRIHRSRIHITFLTAELQVKGNHSENAGGFASRSKSSQKGHIRGVSGWAGERELQMQFQIVNKAQPKKRGVQLREAEQETCGMTSDTKPTHLSGCFTDRKDRAKRLEARS</sequence>
<gene>
    <name evidence="2" type="ORF">PAXRUDRAFT_528904</name>
</gene>
<dbReference type="EMBL" id="KN825205">
    <property type="protein sequence ID" value="KIK93195.1"/>
    <property type="molecule type" value="Genomic_DNA"/>
</dbReference>
<evidence type="ECO:0000313" key="3">
    <source>
        <dbReference type="Proteomes" id="UP000054538"/>
    </source>
</evidence>
<protein>
    <submittedName>
        <fullName evidence="2">Uncharacterized protein</fullName>
    </submittedName>
</protein>
<feature type="region of interest" description="Disordered" evidence="1">
    <location>
        <begin position="34"/>
        <end position="59"/>
    </location>
</feature>
<proteinExistence type="predicted"/>